<dbReference type="UniPathway" id="UPA00196"/>
<comment type="function">
    <text evidence="12">Mannosyltransferase involved in glycosylphosphatidylinositol-anchor biosynthesis.</text>
</comment>
<sequence length="253" mass="29839">MKYFIPKKYIKLLMLSILSRIIILSIGKLSSKIFIPFDKTQLSNSPFNFILHWDAINFYIVSKHGYFSEHILAFYPFYPYTVRFITSIFNISTLLSGFIISNLCFIINSLLLYHITHKIHPNLAYSTFLFFIFSPASILSSSLYTESIFMSLFLLGLPNTISFKNIIDYNFIFHIFVIFTRSNGLLFCIFYLKKPIKFMILILSFIIHNTFLYLYTGIPFTYTYIQKTYWEQGFLKFYTYAKNIPNTLVGLPF</sequence>
<evidence type="ECO:0000256" key="6">
    <source>
        <dbReference type="ARBA" id="ARBA00022676"/>
    </source>
</evidence>
<evidence type="ECO:0000256" key="12">
    <source>
        <dbReference type="RuleBase" id="RU363112"/>
    </source>
</evidence>
<dbReference type="GO" id="GO:0006506">
    <property type="term" value="P:GPI anchor biosynthetic process"/>
    <property type="evidence" value="ECO:0007669"/>
    <property type="project" value="UniProtKB-UniPathway"/>
</dbReference>
<gene>
    <name evidence="13" type="ORF">SLOPH_2341</name>
</gene>
<feature type="transmembrane region" description="Helical" evidence="12">
    <location>
        <begin position="12"/>
        <end position="35"/>
    </location>
</feature>
<evidence type="ECO:0000256" key="4">
    <source>
        <dbReference type="ARBA" id="ARBA00013795"/>
    </source>
</evidence>
<dbReference type="PANTHER" id="PTHR12468">
    <property type="entry name" value="GPI MANNOSYLTRANSFERASE 2"/>
    <property type="match status" value="1"/>
</dbReference>
<evidence type="ECO:0000256" key="8">
    <source>
        <dbReference type="ARBA" id="ARBA00022692"/>
    </source>
</evidence>
<evidence type="ECO:0000256" key="1">
    <source>
        <dbReference type="ARBA" id="ARBA00004477"/>
    </source>
</evidence>
<dbReference type="FunCoup" id="S7W9P5">
    <property type="interactions" value="20"/>
</dbReference>
<dbReference type="PANTHER" id="PTHR12468:SF2">
    <property type="entry name" value="GPI MANNOSYLTRANSFERASE 2"/>
    <property type="match status" value="1"/>
</dbReference>
<keyword evidence="5 12" id="KW-0337">GPI-anchor biosynthesis</keyword>
<feature type="transmembrane region" description="Helical" evidence="12">
    <location>
        <begin position="171"/>
        <end position="192"/>
    </location>
</feature>
<keyword evidence="14" id="KW-1185">Reference proteome</keyword>
<dbReference type="GO" id="GO:0000009">
    <property type="term" value="F:alpha-1,6-mannosyltransferase activity"/>
    <property type="evidence" value="ECO:0007669"/>
    <property type="project" value="InterPro"/>
</dbReference>
<dbReference type="GO" id="GO:0004376">
    <property type="term" value="F:GPI mannosyltransferase activity"/>
    <property type="evidence" value="ECO:0007669"/>
    <property type="project" value="InterPro"/>
</dbReference>
<evidence type="ECO:0000313" key="14">
    <source>
        <dbReference type="Proteomes" id="UP000014978"/>
    </source>
</evidence>
<comment type="caution">
    <text evidence="12">Lacks conserved residue(s) required for the propagation of feature annotation.</text>
</comment>
<comment type="similarity">
    <text evidence="3 12">Belongs to the PIGV family.</text>
</comment>
<keyword evidence="6 12" id="KW-0328">Glycosyltransferase</keyword>
<comment type="caution">
    <text evidence="13">The sequence shown here is derived from an EMBL/GenBank/DDBJ whole genome shotgun (WGS) entry which is preliminary data.</text>
</comment>
<dbReference type="InterPro" id="IPR007315">
    <property type="entry name" value="PIG-V/Gpi18"/>
</dbReference>
<organism evidence="13 14">
    <name type="scientific">Spraguea lophii (strain 42_110)</name>
    <name type="common">Microsporidian parasite</name>
    <dbReference type="NCBI Taxonomy" id="1358809"/>
    <lineage>
        <taxon>Eukaryota</taxon>
        <taxon>Fungi</taxon>
        <taxon>Fungi incertae sedis</taxon>
        <taxon>Microsporidia</taxon>
        <taxon>Spragueidae</taxon>
        <taxon>Spraguea</taxon>
    </lineage>
</organism>
<dbReference type="STRING" id="1358809.S7W9P5"/>
<proteinExistence type="inferred from homology"/>
<keyword evidence="10 12" id="KW-1133">Transmembrane helix</keyword>
<evidence type="ECO:0000256" key="3">
    <source>
        <dbReference type="ARBA" id="ARBA00008698"/>
    </source>
</evidence>
<feature type="transmembrane region" description="Helical" evidence="12">
    <location>
        <begin position="84"/>
        <end position="111"/>
    </location>
</feature>
<reference evidence="14" key="1">
    <citation type="journal article" date="2013" name="PLoS Genet.">
        <title>The genome of Spraguea lophii and the basis of host-microsporidian interactions.</title>
        <authorList>
            <person name="Campbell S.E."/>
            <person name="Williams T.A."/>
            <person name="Yousuf A."/>
            <person name="Soanes D.M."/>
            <person name="Paszkiewicz K.H."/>
            <person name="Williams B.A.P."/>
        </authorList>
    </citation>
    <scope>NUCLEOTIDE SEQUENCE [LARGE SCALE GENOMIC DNA]</scope>
    <source>
        <strain evidence="14">42_110</strain>
    </source>
</reference>
<evidence type="ECO:0000256" key="7">
    <source>
        <dbReference type="ARBA" id="ARBA00022679"/>
    </source>
</evidence>
<evidence type="ECO:0000313" key="13">
    <source>
        <dbReference type="EMBL" id="EPR78472.1"/>
    </source>
</evidence>
<keyword evidence="7 12" id="KW-0808">Transferase</keyword>
<name>S7W9P5_SPRLO</name>
<comment type="subcellular location">
    <subcellularLocation>
        <location evidence="1 12">Endoplasmic reticulum membrane</location>
        <topology evidence="1 12">Multi-pass membrane protein</topology>
    </subcellularLocation>
</comment>
<feature type="non-terminal residue" evidence="13">
    <location>
        <position position="253"/>
    </location>
</feature>
<evidence type="ECO:0000256" key="5">
    <source>
        <dbReference type="ARBA" id="ARBA00022502"/>
    </source>
</evidence>
<dbReference type="OrthoDB" id="10252502at2759"/>
<evidence type="ECO:0000256" key="11">
    <source>
        <dbReference type="ARBA" id="ARBA00023136"/>
    </source>
</evidence>
<dbReference type="AlphaFoldDB" id="S7W9P5"/>
<dbReference type="GO" id="GO:0031501">
    <property type="term" value="C:mannosyltransferase complex"/>
    <property type="evidence" value="ECO:0007669"/>
    <property type="project" value="TreeGrafter"/>
</dbReference>
<evidence type="ECO:0000256" key="9">
    <source>
        <dbReference type="ARBA" id="ARBA00022824"/>
    </source>
</evidence>
<dbReference type="GO" id="GO:0005789">
    <property type="term" value="C:endoplasmic reticulum membrane"/>
    <property type="evidence" value="ECO:0007669"/>
    <property type="project" value="UniProtKB-SubCell"/>
</dbReference>
<protein>
    <recommendedName>
        <fullName evidence="4 12">GPI mannosyltransferase 2</fullName>
        <ecNumber evidence="12">2.4.1.-</ecNumber>
    </recommendedName>
</protein>
<evidence type="ECO:0000256" key="10">
    <source>
        <dbReference type="ARBA" id="ARBA00022989"/>
    </source>
</evidence>
<dbReference type="Proteomes" id="UP000014978">
    <property type="component" value="Unassembled WGS sequence"/>
</dbReference>
<feature type="transmembrane region" description="Helical" evidence="12">
    <location>
        <begin position="123"/>
        <end position="144"/>
    </location>
</feature>
<dbReference type="InParanoid" id="S7W9P5"/>
<keyword evidence="11 12" id="KW-0472">Membrane</keyword>
<accession>S7W9P5</accession>
<dbReference type="EC" id="2.4.1.-" evidence="12"/>
<feature type="transmembrane region" description="Helical" evidence="12">
    <location>
        <begin position="199"/>
        <end position="225"/>
    </location>
</feature>
<keyword evidence="9 12" id="KW-0256">Endoplasmic reticulum</keyword>
<dbReference type="HOGENOM" id="CLU_029048_3_1_1"/>
<dbReference type="EMBL" id="ATCN01000760">
    <property type="protein sequence ID" value="EPR78472.1"/>
    <property type="molecule type" value="Genomic_DNA"/>
</dbReference>
<dbReference type="VEuPathDB" id="MicrosporidiaDB:SLOPH_2341"/>
<dbReference type="OMA" id="HITHKIH"/>
<evidence type="ECO:0000256" key="2">
    <source>
        <dbReference type="ARBA" id="ARBA00004687"/>
    </source>
</evidence>
<dbReference type="Pfam" id="PF04188">
    <property type="entry name" value="Mannosyl_trans2"/>
    <property type="match status" value="2"/>
</dbReference>
<comment type="pathway">
    <text evidence="2 12">Glycolipid biosynthesis; glycosylphosphatidylinositol-anchor biosynthesis.</text>
</comment>
<keyword evidence="8 12" id="KW-0812">Transmembrane</keyword>